<sequence>LPQRQKLMDNMLQLSDPTTTTNRKVIKNKTSSPASSKSSI</sequence>
<feature type="non-terminal residue" evidence="1">
    <location>
        <position position="1"/>
    </location>
</feature>
<reference evidence="1" key="1">
    <citation type="submission" date="2021-06" db="EMBL/GenBank/DDBJ databases">
        <authorList>
            <person name="Kallberg Y."/>
            <person name="Tangrot J."/>
            <person name="Rosling A."/>
        </authorList>
    </citation>
    <scope>NUCLEOTIDE SEQUENCE</scope>
    <source>
        <strain evidence="1">CL356</strain>
    </source>
</reference>
<gene>
    <name evidence="1" type="ORF">ACOLOM_LOCUS4810</name>
</gene>
<evidence type="ECO:0000313" key="1">
    <source>
        <dbReference type="EMBL" id="CAG8549807.1"/>
    </source>
</evidence>
<evidence type="ECO:0000313" key="2">
    <source>
        <dbReference type="Proteomes" id="UP000789525"/>
    </source>
</evidence>
<dbReference type="Proteomes" id="UP000789525">
    <property type="component" value="Unassembled WGS sequence"/>
</dbReference>
<organism evidence="1 2">
    <name type="scientific">Acaulospora colombiana</name>
    <dbReference type="NCBI Taxonomy" id="27376"/>
    <lineage>
        <taxon>Eukaryota</taxon>
        <taxon>Fungi</taxon>
        <taxon>Fungi incertae sedis</taxon>
        <taxon>Mucoromycota</taxon>
        <taxon>Glomeromycotina</taxon>
        <taxon>Glomeromycetes</taxon>
        <taxon>Diversisporales</taxon>
        <taxon>Acaulosporaceae</taxon>
        <taxon>Acaulospora</taxon>
    </lineage>
</organism>
<accession>A0ACA9LTG6</accession>
<protein>
    <submittedName>
        <fullName evidence="1">4516_t:CDS:1</fullName>
    </submittedName>
</protein>
<name>A0ACA9LTG6_9GLOM</name>
<comment type="caution">
    <text evidence="1">The sequence shown here is derived from an EMBL/GenBank/DDBJ whole genome shotgun (WGS) entry which is preliminary data.</text>
</comment>
<keyword evidence="2" id="KW-1185">Reference proteome</keyword>
<proteinExistence type="predicted"/>
<dbReference type="EMBL" id="CAJVPT010008212">
    <property type="protein sequence ID" value="CAG8549807.1"/>
    <property type="molecule type" value="Genomic_DNA"/>
</dbReference>